<feature type="region of interest" description="Disordered" evidence="1">
    <location>
        <begin position="80"/>
        <end position="99"/>
    </location>
</feature>
<dbReference type="OrthoDB" id="1536506at2759"/>
<evidence type="ECO:0000313" key="3">
    <source>
        <dbReference type="Proteomes" id="UP000663760"/>
    </source>
</evidence>
<reference evidence="2" key="1">
    <citation type="submission" date="2020-02" db="EMBL/GenBank/DDBJ databases">
        <authorList>
            <person name="Scholz U."/>
            <person name="Mascher M."/>
            <person name="Fiebig A."/>
        </authorList>
    </citation>
    <scope>NUCLEOTIDE SEQUENCE</scope>
</reference>
<protein>
    <submittedName>
        <fullName evidence="2">Uncharacterized protein</fullName>
    </submittedName>
</protein>
<evidence type="ECO:0000256" key="1">
    <source>
        <dbReference type="SAM" id="MobiDB-lite"/>
    </source>
</evidence>
<proteinExistence type="predicted"/>
<accession>A0A7I8KQZ1</accession>
<keyword evidence="3" id="KW-1185">Reference proteome</keyword>
<dbReference type="EMBL" id="LR746270">
    <property type="protein sequence ID" value="CAA7399852.1"/>
    <property type="molecule type" value="Genomic_DNA"/>
</dbReference>
<dbReference type="AlphaFoldDB" id="A0A7I8KQZ1"/>
<name>A0A7I8KQZ1_SPIIN</name>
<evidence type="ECO:0000313" key="2">
    <source>
        <dbReference type="EMBL" id="CAA7399852.1"/>
    </source>
</evidence>
<organism evidence="2 3">
    <name type="scientific">Spirodela intermedia</name>
    <name type="common">Intermediate duckweed</name>
    <dbReference type="NCBI Taxonomy" id="51605"/>
    <lineage>
        <taxon>Eukaryota</taxon>
        <taxon>Viridiplantae</taxon>
        <taxon>Streptophyta</taxon>
        <taxon>Embryophyta</taxon>
        <taxon>Tracheophyta</taxon>
        <taxon>Spermatophyta</taxon>
        <taxon>Magnoliopsida</taxon>
        <taxon>Liliopsida</taxon>
        <taxon>Araceae</taxon>
        <taxon>Lemnoideae</taxon>
        <taxon>Spirodela</taxon>
    </lineage>
</organism>
<gene>
    <name evidence="2" type="ORF">SI8410_07010522</name>
</gene>
<dbReference type="Proteomes" id="UP000663760">
    <property type="component" value="Chromosome 7"/>
</dbReference>
<sequence length="99" mass="10300">MIADFTAAGDQLGWALRTSAAIPVRCGVDMEVPDMTLKLNLDDEAAAPVLTLKGHAAMMLTPGPVMSGLRIPGLAWLGPREENEATAGDGDVPMSVPLT</sequence>